<dbReference type="InterPro" id="IPR010985">
    <property type="entry name" value="Ribbon_hlx_hlx"/>
</dbReference>
<dbReference type="Proteomes" id="UP000061603">
    <property type="component" value="Chromosome"/>
</dbReference>
<evidence type="ECO:0008006" key="4">
    <source>
        <dbReference type="Google" id="ProtNLM"/>
    </source>
</evidence>
<dbReference type="EMBL" id="CP010554">
    <property type="protein sequence ID" value="AJP47989.1"/>
    <property type="molecule type" value="Genomic_DNA"/>
</dbReference>
<dbReference type="HOGENOM" id="CLU_191178_1_0_4"/>
<gene>
    <name evidence="2" type="ORF">PG1C_04995</name>
</gene>
<dbReference type="AlphaFoldDB" id="A0A0C5J8L6"/>
<dbReference type="SUPFAM" id="SSF47598">
    <property type="entry name" value="Ribbon-helix-helix"/>
    <property type="match status" value="1"/>
</dbReference>
<accession>A0A0C5J8L6</accession>
<sequence>MKEPKTESLSIRVTKRFKEALRAAADRENRSQANMLDVLLSDYCARNGIEITDESNLNSATEQLGGEKNTKKDTGTRND</sequence>
<evidence type="ECO:0000313" key="2">
    <source>
        <dbReference type="EMBL" id="AJP47989.1"/>
    </source>
</evidence>
<dbReference type="KEGG" id="rbu:PG1C_04995"/>
<reference evidence="2 3" key="1">
    <citation type="journal article" date="2015" name="Genome Announc.">
        <title>Complete Genome Sequence of a Novel Bacterium within the Family Rhodocyclaceae That Degrades Polycyclic Aromatic Hydrocarbons.</title>
        <authorList>
            <person name="Singleton D.R."/>
            <person name="Dickey A.N."/>
            <person name="Scholl E.H."/>
            <person name="Wright F.A."/>
            <person name="Aitken M.D."/>
        </authorList>
    </citation>
    <scope>NUCLEOTIDE SEQUENCE [LARGE SCALE GENOMIC DNA]</scope>
    <source>
        <strain evidence="3">PG1-Ca6</strain>
    </source>
</reference>
<dbReference type="RefSeq" id="WP_202636320.1">
    <property type="nucleotide sequence ID" value="NZ_CP010554.1"/>
</dbReference>
<protein>
    <recommendedName>
        <fullName evidence="4">CopG-like ribbon-helix-helix domain-containing protein</fullName>
    </recommendedName>
</protein>
<evidence type="ECO:0000313" key="3">
    <source>
        <dbReference type="Proteomes" id="UP000061603"/>
    </source>
</evidence>
<feature type="region of interest" description="Disordered" evidence="1">
    <location>
        <begin position="53"/>
        <end position="79"/>
    </location>
</feature>
<dbReference type="STRING" id="1565605.PG1C_04995"/>
<evidence type="ECO:0000256" key="1">
    <source>
        <dbReference type="SAM" id="MobiDB-lite"/>
    </source>
</evidence>
<proteinExistence type="predicted"/>
<feature type="compositionally biased region" description="Basic and acidic residues" evidence="1">
    <location>
        <begin position="68"/>
        <end position="79"/>
    </location>
</feature>
<keyword evidence="3" id="KW-1185">Reference proteome</keyword>
<dbReference type="GO" id="GO:0006355">
    <property type="term" value="P:regulation of DNA-templated transcription"/>
    <property type="evidence" value="ECO:0007669"/>
    <property type="project" value="InterPro"/>
</dbReference>
<name>A0A0C5J8L6_9PROT</name>
<organism evidence="2 3">
    <name type="scientific">Rugosibacter aromaticivorans</name>
    <dbReference type="NCBI Taxonomy" id="1565605"/>
    <lineage>
        <taxon>Bacteria</taxon>
        <taxon>Pseudomonadati</taxon>
        <taxon>Pseudomonadota</taxon>
        <taxon>Betaproteobacteria</taxon>
        <taxon>Nitrosomonadales</taxon>
        <taxon>Sterolibacteriaceae</taxon>
        <taxon>Rugosibacter</taxon>
    </lineage>
</organism>